<dbReference type="EMBL" id="JAVFKY010000001">
    <property type="protein sequence ID" value="KAK5582499.1"/>
    <property type="molecule type" value="Genomic_DNA"/>
</dbReference>
<dbReference type="GO" id="GO:0046982">
    <property type="term" value="F:protein heterodimerization activity"/>
    <property type="evidence" value="ECO:0007669"/>
    <property type="project" value="InterPro"/>
</dbReference>
<dbReference type="InterPro" id="IPR002119">
    <property type="entry name" value="Histone_H2A"/>
</dbReference>
<keyword evidence="7" id="KW-1185">Reference proteome</keyword>
<feature type="region of interest" description="Disordered" evidence="3">
    <location>
        <begin position="1"/>
        <end position="40"/>
    </location>
</feature>
<feature type="domain" description="Histone H2A C-terminal" evidence="5">
    <location>
        <begin position="111"/>
        <end position="144"/>
    </location>
</feature>
<evidence type="ECO:0000259" key="4">
    <source>
        <dbReference type="Pfam" id="PF00125"/>
    </source>
</evidence>
<dbReference type="Proteomes" id="UP001344447">
    <property type="component" value="Unassembled WGS sequence"/>
</dbReference>
<dbReference type="GO" id="GO:0030527">
    <property type="term" value="F:structural constituent of chromatin"/>
    <property type="evidence" value="ECO:0007669"/>
    <property type="project" value="InterPro"/>
</dbReference>
<comment type="subunit">
    <text evidence="2">The nucleosome is a histone octamer containing two molecules each of H2A, H2B, H3 and H4 assembled in one H3-H4 heterotetramer and two H2A-H2B heterodimers. The octamer wraps approximately 147 bp of DNA.</text>
</comment>
<sequence length="153" mass="16877">MSETKPATSKPAAATKPKRTIPRVNKNGEKSKPESRSARAGITFPVSRVDRLLREGRFAPRVESTAPVYLAAVLEYLVFEILELAHNTCSISKKTRITPQHINWAVGNDLELNSLFQHVTIAYGGVLPTPQQSTGEKKKKTTKKSTEGSSQIY</sequence>
<accession>A0AAN7YS31</accession>
<evidence type="ECO:0000256" key="2">
    <source>
        <dbReference type="RuleBase" id="RU003767"/>
    </source>
</evidence>
<dbReference type="FunFam" id="1.10.20.10:FF:000093">
    <property type="entry name" value="Histone H2A"/>
    <property type="match status" value="1"/>
</dbReference>
<reference evidence="6 7" key="1">
    <citation type="submission" date="2023-11" db="EMBL/GenBank/DDBJ databases">
        <title>Dfirmibasis_genome.</title>
        <authorList>
            <person name="Edelbroek B."/>
            <person name="Kjellin J."/>
            <person name="Jerlstrom-Hultqvist J."/>
            <person name="Soderbom F."/>
        </authorList>
    </citation>
    <scope>NUCLEOTIDE SEQUENCE [LARGE SCALE GENOMIC DNA]</scope>
    <source>
        <strain evidence="6 7">TNS-C-14</strain>
    </source>
</reference>
<evidence type="ECO:0000256" key="1">
    <source>
        <dbReference type="ARBA" id="ARBA00010691"/>
    </source>
</evidence>
<dbReference type="PANTHER" id="PTHR23430">
    <property type="entry name" value="HISTONE H2A"/>
    <property type="match status" value="1"/>
</dbReference>
<proteinExistence type="inferred from homology"/>
<protein>
    <recommendedName>
        <fullName evidence="2">Histone H2A</fullName>
    </recommendedName>
</protein>
<feature type="compositionally biased region" description="Basic and acidic residues" evidence="3">
    <location>
        <begin position="26"/>
        <end position="37"/>
    </location>
</feature>
<feature type="region of interest" description="Disordered" evidence="3">
    <location>
        <begin position="127"/>
        <end position="153"/>
    </location>
</feature>
<dbReference type="Gene3D" id="1.10.20.10">
    <property type="entry name" value="Histone, subunit A"/>
    <property type="match status" value="1"/>
</dbReference>
<name>A0AAN7YS31_9MYCE</name>
<dbReference type="SUPFAM" id="SSF47113">
    <property type="entry name" value="Histone-fold"/>
    <property type="match status" value="1"/>
</dbReference>
<dbReference type="AlphaFoldDB" id="A0AAN7YS31"/>
<comment type="caution">
    <text evidence="6">The sequence shown here is derived from an EMBL/GenBank/DDBJ whole genome shotgun (WGS) entry which is preliminary data.</text>
</comment>
<comment type="similarity">
    <text evidence="1 2">Belongs to the histone H2A family.</text>
</comment>
<dbReference type="CDD" id="cd00074">
    <property type="entry name" value="HFD_H2A"/>
    <property type="match status" value="1"/>
</dbReference>
<keyword evidence="2" id="KW-0539">Nucleus</keyword>
<dbReference type="GO" id="GO:0000786">
    <property type="term" value="C:nucleosome"/>
    <property type="evidence" value="ECO:0007669"/>
    <property type="project" value="UniProtKB-KW"/>
</dbReference>
<comment type="subcellular location">
    <subcellularLocation>
        <location evidence="2">Nucleus</location>
    </subcellularLocation>
</comment>
<keyword evidence="2" id="KW-0544">Nucleosome core</keyword>
<gene>
    <name evidence="6" type="ORF">RB653_004084</name>
</gene>
<dbReference type="InterPro" id="IPR007125">
    <property type="entry name" value="H2A/H2B/H3"/>
</dbReference>
<feature type="domain" description="Core Histone H2A/H2B/H3" evidence="4">
    <location>
        <begin position="24"/>
        <end position="106"/>
    </location>
</feature>
<dbReference type="GO" id="GO:0003677">
    <property type="term" value="F:DNA binding"/>
    <property type="evidence" value="ECO:0007669"/>
    <property type="project" value="UniProtKB-KW"/>
</dbReference>
<organism evidence="6 7">
    <name type="scientific">Dictyostelium firmibasis</name>
    <dbReference type="NCBI Taxonomy" id="79012"/>
    <lineage>
        <taxon>Eukaryota</taxon>
        <taxon>Amoebozoa</taxon>
        <taxon>Evosea</taxon>
        <taxon>Eumycetozoa</taxon>
        <taxon>Dictyostelia</taxon>
        <taxon>Dictyosteliales</taxon>
        <taxon>Dictyosteliaceae</taxon>
        <taxon>Dictyostelium</taxon>
    </lineage>
</organism>
<dbReference type="Pfam" id="PF16211">
    <property type="entry name" value="Histone_H2A_C"/>
    <property type="match status" value="1"/>
</dbReference>
<keyword evidence="2" id="KW-0238">DNA-binding</keyword>
<evidence type="ECO:0000313" key="6">
    <source>
        <dbReference type="EMBL" id="KAK5582499.1"/>
    </source>
</evidence>
<dbReference type="PRINTS" id="PR00620">
    <property type="entry name" value="HISTONEH2A"/>
</dbReference>
<dbReference type="SMART" id="SM00414">
    <property type="entry name" value="H2A"/>
    <property type="match status" value="1"/>
</dbReference>
<dbReference type="InterPro" id="IPR032454">
    <property type="entry name" value="Histone_H2A_C"/>
</dbReference>
<evidence type="ECO:0000313" key="7">
    <source>
        <dbReference type="Proteomes" id="UP001344447"/>
    </source>
</evidence>
<dbReference type="InterPro" id="IPR009072">
    <property type="entry name" value="Histone-fold"/>
</dbReference>
<keyword evidence="2" id="KW-0158">Chromosome</keyword>
<evidence type="ECO:0000256" key="3">
    <source>
        <dbReference type="SAM" id="MobiDB-lite"/>
    </source>
</evidence>
<evidence type="ECO:0000259" key="5">
    <source>
        <dbReference type="Pfam" id="PF16211"/>
    </source>
</evidence>
<feature type="compositionally biased region" description="Low complexity" evidence="3">
    <location>
        <begin position="1"/>
        <end position="15"/>
    </location>
</feature>
<dbReference type="Pfam" id="PF00125">
    <property type="entry name" value="Histone"/>
    <property type="match status" value="1"/>
</dbReference>
<dbReference type="GO" id="GO:0005634">
    <property type="term" value="C:nucleus"/>
    <property type="evidence" value="ECO:0007669"/>
    <property type="project" value="UniProtKB-SubCell"/>
</dbReference>